<keyword evidence="5" id="KW-0804">Transcription</keyword>
<dbReference type="InterPro" id="IPR021858">
    <property type="entry name" value="Fun_TF"/>
</dbReference>
<name>A0A5N6U281_ASPAV</name>
<keyword evidence="2" id="KW-0862">Zinc</keyword>
<sequence length="517" mass="58675">MGPHRSYSKRSRTGCQTCRIRHVKCDEAPGKCFNCTSTGRKCEGYDQNRLPLVIARAQKPNLEWSPTIRVAHLSSDERRGFAFFLGKTVPMMTRCFDSELWQRLVLQMSQAEPAICHAVIALSAVHERSWSKGARLQRLRDSYQHFALAQYNKAIAKLHVRLRSHDPQVHLVVLTCCMAFITLELLQGNITIAFSHLQQGLNILRSPGCDTGQVSETRPSSLEPPLAEAFMNMELTAGNFDLSDSGLKIQSTTRPLTVHSQQNCTSNTIWAAKQVIARIINDLMLFQSHCERAAHGHLKFDTLAMSVERCRIRRRLTDFSAAFEESIAGHYLSPSKMRSVDMIHLHETVLTNVIDTSLDKSEMVFDQYLSVFIEINMWVERIIDSLKDEYADDMLPHLITDLGIINPLIWVFLKCRHAETRLHGLRLLEAWPHREGPSDSIAFSSIGRAVHDIEMQAETVVEGPDGEATAEIPESGRVKLITHVDVLEDGRDGVMYYYLSGDRTLRHWQFSLKKLEP</sequence>
<keyword evidence="3" id="KW-0805">Transcription regulation</keyword>
<evidence type="ECO:0000256" key="4">
    <source>
        <dbReference type="ARBA" id="ARBA00023125"/>
    </source>
</evidence>
<dbReference type="EMBL" id="ML742054">
    <property type="protein sequence ID" value="KAE8152341.1"/>
    <property type="molecule type" value="Genomic_DNA"/>
</dbReference>
<dbReference type="SUPFAM" id="SSF57701">
    <property type="entry name" value="Zn2/Cys6 DNA-binding domain"/>
    <property type="match status" value="1"/>
</dbReference>
<dbReference type="Proteomes" id="UP000325780">
    <property type="component" value="Unassembled WGS sequence"/>
</dbReference>
<evidence type="ECO:0000256" key="5">
    <source>
        <dbReference type="ARBA" id="ARBA00023163"/>
    </source>
</evidence>
<dbReference type="Gene3D" id="4.10.240.10">
    <property type="entry name" value="Zn(2)-C6 fungal-type DNA-binding domain"/>
    <property type="match status" value="1"/>
</dbReference>
<gene>
    <name evidence="8" type="ORF">BDV25DRAFT_151192</name>
</gene>
<dbReference type="OrthoDB" id="3172332at2759"/>
<dbReference type="Pfam" id="PF00172">
    <property type="entry name" value="Zn_clus"/>
    <property type="match status" value="1"/>
</dbReference>
<evidence type="ECO:0000256" key="6">
    <source>
        <dbReference type="ARBA" id="ARBA00023242"/>
    </source>
</evidence>
<evidence type="ECO:0000313" key="9">
    <source>
        <dbReference type="Proteomes" id="UP000325780"/>
    </source>
</evidence>
<evidence type="ECO:0000313" key="8">
    <source>
        <dbReference type="EMBL" id="KAE8152341.1"/>
    </source>
</evidence>
<evidence type="ECO:0000256" key="1">
    <source>
        <dbReference type="ARBA" id="ARBA00022723"/>
    </source>
</evidence>
<dbReference type="GO" id="GO:0000981">
    <property type="term" value="F:DNA-binding transcription factor activity, RNA polymerase II-specific"/>
    <property type="evidence" value="ECO:0007669"/>
    <property type="project" value="InterPro"/>
</dbReference>
<keyword evidence="6" id="KW-0539">Nucleus</keyword>
<proteinExistence type="predicted"/>
<keyword evidence="1" id="KW-0479">Metal-binding</keyword>
<dbReference type="PROSITE" id="PS00463">
    <property type="entry name" value="ZN2_CY6_FUNGAL_1"/>
    <property type="match status" value="1"/>
</dbReference>
<dbReference type="PANTHER" id="PTHR36206:SF16">
    <property type="entry name" value="TRANSCRIPTION FACTOR DOMAIN-CONTAINING PROTEIN-RELATED"/>
    <property type="match status" value="1"/>
</dbReference>
<dbReference type="GO" id="GO:0008270">
    <property type="term" value="F:zinc ion binding"/>
    <property type="evidence" value="ECO:0007669"/>
    <property type="project" value="InterPro"/>
</dbReference>
<dbReference type="SMART" id="SM00066">
    <property type="entry name" value="GAL4"/>
    <property type="match status" value="1"/>
</dbReference>
<organism evidence="8 9">
    <name type="scientific">Aspergillus avenaceus</name>
    <dbReference type="NCBI Taxonomy" id="36643"/>
    <lineage>
        <taxon>Eukaryota</taxon>
        <taxon>Fungi</taxon>
        <taxon>Dikarya</taxon>
        <taxon>Ascomycota</taxon>
        <taxon>Pezizomycotina</taxon>
        <taxon>Eurotiomycetes</taxon>
        <taxon>Eurotiomycetidae</taxon>
        <taxon>Eurotiales</taxon>
        <taxon>Aspergillaceae</taxon>
        <taxon>Aspergillus</taxon>
        <taxon>Aspergillus subgen. Circumdati</taxon>
    </lineage>
</organism>
<keyword evidence="4" id="KW-0238">DNA-binding</keyword>
<evidence type="ECO:0000259" key="7">
    <source>
        <dbReference type="PROSITE" id="PS50048"/>
    </source>
</evidence>
<keyword evidence="9" id="KW-1185">Reference proteome</keyword>
<evidence type="ECO:0000256" key="3">
    <source>
        <dbReference type="ARBA" id="ARBA00023015"/>
    </source>
</evidence>
<dbReference type="CDD" id="cd00067">
    <property type="entry name" value="GAL4"/>
    <property type="match status" value="1"/>
</dbReference>
<protein>
    <recommendedName>
        <fullName evidence="7">Zn(2)-C6 fungal-type domain-containing protein</fullName>
    </recommendedName>
</protein>
<reference evidence="8 9" key="1">
    <citation type="submission" date="2019-04" db="EMBL/GenBank/DDBJ databases">
        <title>Friends and foes A comparative genomics study of 23 Aspergillus species from section Flavi.</title>
        <authorList>
            <consortium name="DOE Joint Genome Institute"/>
            <person name="Kjaerbolling I."/>
            <person name="Vesth T."/>
            <person name="Frisvad J.C."/>
            <person name="Nybo J.L."/>
            <person name="Theobald S."/>
            <person name="Kildgaard S."/>
            <person name="Isbrandt T."/>
            <person name="Kuo A."/>
            <person name="Sato A."/>
            <person name="Lyhne E.K."/>
            <person name="Kogle M.E."/>
            <person name="Wiebenga A."/>
            <person name="Kun R.S."/>
            <person name="Lubbers R.J."/>
            <person name="Makela M.R."/>
            <person name="Barry K."/>
            <person name="Chovatia M."/>
            <person name="Clum A."/>
            <person name="Daum C."/>
            <person name="Haridas S."/>
            <person name="He G."/>
            <person name="LaButti K."/>
            <person name="Lipzen A."/>
            <person name="Mondo S."/>
            <person name="Riley R."/>
            <person name="Salamov A."/>
            <person name="Simmons B.A."/>
            <person name="Magnuson J.K."/>
            <person name="Henrissat B."/>
            <person name="Mortensen U.H."/>
            <person name="Larsen T.O."/>
            <person name="Devries R.P."/>
            <person name="Grigoriev I.V."/>
            <person name="Machida M."/>
            <person name="Baker S.E."/>
            <person name="Andersen M.R."/>
        </authorList>
    </citation>
    <scope>NUCLEOTIDE SEQUENCE [LARGE SCALE GENOMIC DNA]</scope>
    <source>
        <strain evidence="8 9">IBT 18842</strain>
    </source>
</reference>
<dbReference type="GO" id="GO:0009893">
    <property type="term" value="P:positive regulation of metabolic process"/>
    <property type="evidence" value="ECO:0007669"/>
    <property type="project" value="UniProtKB-ARBA"/>
</dbReference>
<dbReference type="InterPro" id="IPR036864">
    <property type="entry name" value="Zn2-C6_fun-type_DNA-bd_sf"/>
</dbReference>
<dbReference type="AlphaFoldDB" id="A0A5N6U281"/>
<dbReference type="Pfam" id="PF11951">
    <property type="entry name" value="Fungal_trans_2"/>
    <property type="match status" value="1"/>
</dbReference>
<accession>A0A5N6U281</accession>
<dbReference type="InterPro" id="IPR052360">
    <property type="entry name" value="Transcr_Regulatory_Proteins"/>
</dbReference>
<evidence type="ECO:0000256" key="2">
    <source>
        <dbReference type="ARBA" id="ARBA00022833"/>
    </source>
</evidence>
<dbReference type="InterPro" id="IPR001138">
    <property type="entry name" value="Zn2Cys6_DnaBD"/>
</dbReference>
<dbReference type="GO" id="GO:0003677">
    <property type="term" value="F:DNA binding"/>
    <property type="evidence" value="ECO:0007669"/>
    <property type="project" value="UniProtKB-KW"/>
</dbReference>
<dbReference type="PANTHER" id="PTHR36206">
    <property type="entry name" value="ASPERCRYPTIN BIOSYNTHESIS CLUSTER-SPECIFIC TRANSCRIPTION REGULATOR ATNN-RELATED"/>
    <property type="match status" value="1"/>
</dbReference>
<feature type="domain" description="Zn(2)-C6 fungal-type" evidence="7">
    <location>
        <begin position="14"/>
        <end position="42"/>
    </location>
</feature>
<dbReference type="PROSITE" id="PS50048">
    <property type="entry name" value="ZN2_CY6_FUNGAL_2"/>
    <property type="match status" value="1"/>
</dbReference>